<evidence type="ECO:0000313" key="3">
    <source>
        <dbReference type="WBParaSite" id="PDA_v2.g2695.t1"/>
    </source>
</evidence>
<proteinExistence type="predicted"/>
<name>A0A914QI12_9BILA</name>
<dbReference type="Pfam" id="PF06918">
    <property type="entry name" value="DUF1280"/>
    <property type="match status" value="1"/>
</dbReference>
<dbReference type="WBParaSite" id="PDA_v2.g2695.t1">
    <property type="protein sequence ID" value="PDA_v2.g2695.t1"/>
    <property type="gene ID" value="PDA_v2.g2695"/>
</dbReference>
<reference evidence="3" key="1">
    <citation type="submission" date="2022-11" db="UniProtKB">
        <authorList>
            <consortium name="WormBaseParasite"/>
        </authorList>
    </citation>
    <scope>IDENTIFICATION</scope>
</reference>
<dbReference type="AlphaFoldDB" id="A0A914QI12"/>
<dbReference type="Proteomes" id="UP000887578">
    <property type="component" value="Unplaced"/>
</dbReference>
<evidence type="ECO:0000313" key="2">
    <source>
        <dbReference type="Proteomes" id="UP000887578"/>
    </source>
</evidence>
<protein>
    <submittedName>
        <fullName evidence="3">Uncharacterized protein</fullName>
    </submittedName>
</protein>
<keyword evidence="2" id="KW-1185">Reference proteome</keyword>
<sequence length="894" mass="102735">MHRLLRGWRVLAVGCEGIRNVNSFVEDANSNDKYRNIHIAAYENNIKDFDYCNSLNKSKTTNAKIMFTTCSVIQDSFEFCRQQEDVVSEPQIAQFKSSQKLIDPNEKISEPNISPDDFFNAAVSRLGKQKVFTTTSSRKKEASQSPSVPPEKKPKFDIRFHKKSISNLLPDTATVNPYQIENVKLKSDLKDKDALIEQLQKQLKEANSKNRNNEKHLTSSYQERGDRRQRQIINEEFDYFNTKFGDSASEVVSKLYNRYDNNETSLFTAAETGHIFQASGINLNKARKLRREIYTHSPNGVQSIFASQRKLDEQKKMVRAGIEFEDLYVKLKSKAGVPLQTKLVTFMSNPAEYYQRRMQRIMDNKLYRKIIFEGREELWCSLTIDKASTRTILGMSIGNTLKAVNSAYNFSFLGIYEADDSLYNINEAFDKIFKILGKIKDLTLRTPDGDTVTLPVRWFYVADYKSQRAVAGIQGGNPKYPSVNCLSQMKEKYGEIDLTKKCPPRPKGVYGEYSQEKPSLAPFIPPSHFIPPPLHMTLGPGLQLFDYLFEMVAKLDAEKSNTNEIYQQLTANPNWKKELRKAYLEITDMHTELQEMYEVEMLYTVLLSSSTKNDRKLQPCTLQDACVVKLLGKNIPSFFVSSCDKCSKLVHRCCKSADLSCPHCNPFKPTINSGRVHLVEETNLINERTGELVITLAEKELKFRSEAQKLQAGVLTKILEKVLEKHGGSRKAFFQSYSGTHLIKMGNNLDKIIQDLPPEIKDEERIQIIFNAIKLFFDAKRSMKKDLNMSEDDINIMKQKIMAFGTYMKQNLGSLKPKQKGHLFLFEAPEFASRFKTVSFFSDEAVESCHPLHNDQEKRIKCKESPKKYSLLLKWSIDNNYYFDSVDCKSYEEK</sequence>
<organism evidence="2 3">
    <name type="scientific">Panagrolaimus davidi</name>
    <dbReference type="NCBI Taxonomy" id="227884"/>
    <lineage>
        <taxon>Eukaryota</taxon>
        <taxon>Metazoa</taxon>
        <taxon>Ecdysozoa</taxon>
        <taxon>Nematoda</taxon>
        <taxon>Chromadorea</taxon>
        <taxon>Rhabditida</taxon>
        <taxon>Tylenchina</taxon>
        <taxon>Panagrolaimomorpha</taxon>
        <taxon>Panagrolaimoidea</taxon>
        <taxon>Panagrolaimidae</taxon>
        <taxon>Panagrolaimus</taxon>
    </lineage>
</organism>
<dbReference type="PANTHER" id="PTHR31424:SF4">
    <property type="entry name" value="AUTOPHAGY-RELATED PROTEIN 14-RELATED"/>
    <property type="match status" value="1"/>
</dbReference>
<accession>A0A914QI12</accession>
<dbReference type="PANTHER" id="PTHR31424">
    <property type="entry name" value="PROTEIN CBG23806"/>
    <property type="match status" value="1"/>
</dbReference>
<feature type="region of interest" description="Disordered" evidence="1">
    <location>
        <begin position="133"/>
        <end position="156"/>
    </location>
</feature>
<evidence type="ECO:0000256" key="1">
    <source>
        <dbReference type="SAM" id="MobiDB-lite"/>
    </source>
</evidence>
<feature type="region of interest" description="Disordered" evidence="1">
    <location>
        <begin position="204"/>
        <end position="228"/>
    </location>
</feature>
<dbReference type="InterPro" id="IPR009689">
    <property type="entry name" value="DUF1280"/>
</dbReference>